<organism evidence="1 2">
    <name type="scientific">Punica granatum</name>
    <name type="common">Pomegranate</name>
    <dbReference type="NCBI Taxonomy" id="22663"/>
    <lineage>
        <taxon>Eukaryota</taxon>
        <taxon>Viridiplantae</taxon>
        <taxon>Streptophyta</taxon>
        <taxon>Embryophyta</taxon>
        <taxon>Tracheophyta</taxon>
        <taxon>Spermatophyta</taxon>
        <taxon>Magnoliopsida</taxon>
        <taxon>eudicotyledons</taxon>
        <taxon>Gunneridae</taxon>
        <taxon>Pentapetalae</taxon>
        <taxon>rosids</taxon>
        <taxon>malvids</taxon>
        <taxon>Myrtales</taxon>
        <taxon>Lythraceae</taxon>
        <taxon>Punica</taxon>
    </lineage>
</organism>
<evidence type="ECO:0000313" key="2">
    <source>
        <dbReference type="Proteomes" id="UP000233551"/>
    </source>
</evidence>
<proteinExistence type="predicted"/>
<dbReference type="EMBL" id="PGOL01002509">
    <property type="protein sequence ID" value="PKI47417.1"/>
    <property type="molecule type" value="Genomic_DNA"/>
</dbReference>
<name>A0A2I0ITT9_PUNGR</name>
<evidence type="ECO:0000313" key="1">
    <source>
        <dbReference type="EMBL" id="PKI47417.1"/>
    </source>
</evidence>
<sequence length="151" mass="16429">MQNGAPMKDLADSHRETTSCVALACDGRSPAGIATNWNPAGRSPRNLGPSALSMRLWLNSVLTKVMQRPLWWRSVTSLSIAPMWLWAGTAKQTAGDGFFFHTWAGGQTNYEPGFHFRTRTSLAASSTLGLGMVWAWHGVSLHTDSGKSNPL</sequence>
<accession>A0A2I0ITT9</accession>
<protein>
    <submittedName>
        <fullName evidence="1">Uncharacterized protein</fullName>
    </submittedName>
</protein>
<comment type="caution">
    <text evidence="1">The sequence shown here is derived from an EMBL/GenBank/DDBJ whole genome shotgun (WGS) entry which is preliminary data.</text>
</comment>
<keyword evidence="2" id="KW-1185">Reference proteome</keyword>
<reference evidence="1 2" key="1">
    <citation type="submission" date="2017-11" db="EMBL/GenBank/DDBJ databases">
        <title>De-novo sequencing of pomegranate (Punica granatum L.) genome.</title>
        <authorList>
            <person name="Akparov Z."/>
            <person name="Amiraslanov A."/>
            <person name="Hajiyeva S."/>
            <person name="Abbasov M."/>
            <person name="Kaur K."/>
            <person name="Hamwieh A."/>
            <person name="Solovyev V."/>
            <person name="Salamov A."/>
            <person name="Braich B."/>
            <person name="Kosarev P."/>
            <person name="Mahmoud A."/>
            <person name="Hajiyev E."/>
            <person name="Babayeva S."/>
            <person name="Izzatullayeva V."/>
            <person name="Mammadov A."/>
            <person name="Mammadov A."/>
            <person name="Sharifova S."/>
            <person name="Ojaghi J."/>
            <person name="Eynullazada K."/>
            <person name="Bayramov B."/>
            <person name="Abdulazimova A."/>
            <person name="Shahmuradov I."/>
        </authorList>
    </citation>
    <scope>NUCLEOTIDE SEQUENCE [LARGE SCALE GENOMIC DNA]</scope>
    <source>
        <strain evidence="2">cv. AG2017</strain>
        <tissue evidence="1">Leaf</tissue>
    </source>
</reference>
<dbReference type="Proteomes" id="UP000233551">
    <property type="component" value="Unassembled WGS sequence"/>
</dbReference>
<gene>
    <name evidence="1" type="ORF">CRG98_032252</name>
</gene>
<dbReference type="AlphaFoldDB" id="A0A2I0ITT9"/>